<sequence length="104" mass="11233">MKTIFLILLISLSMAAHAEPLGNLASVEDGLDSTNLDNVSDDYIRLTLNVASYQTASAIKNAVESWLGPDMVIVESASLLKIQAPRDSTARVEFLSALLNLDIQ</sequence>
<gene>
    <name evidence="2" type="ORF">ACFOND_09155</name>
</gene>
<comment type="caution">
    <text evidence="2">The sequence shown here is derived from an EMBL/GenBank/DDBJ whole genome shotgun (WGS) entry which is preliminary data.</text>
</comment>
<keyword evidence="2" id="KW-0966">Cell projection</keyword>
<proteinExistence type="predicted"/>
<reference evidence="3" key="1">
    <citation type="journal article" date="2019" name="Int. J. Syst. Evol. Microbiol.">
        <title>The Global Catalogue of Microorganisms (GCM) 10K type strain sequencing project: providing services to taxonomists for standard genome sequencing and annotation.</title>
        <authorList>
            <consortium name="The Broad Institute Genomics Platform"/>
            <consortium name="The Broad Institute Genome Sequencing Center for Infectious Disease"/>
            <person name="Wu L."/>
            <person name="Ma J."/>
        </authorList>
    </citation>
    <scope>NUCLEOTIDE SEQUENCE [LARGE SCALE GENOMIC DNA]</scope>
    <source>
        <strain evidence="3">CECT 8288</strain>
    </source>
</reference>
<dbReference type="RefSeq" id="WP_290283186.1">
    <property type="nucleotide sequence ID" value="NZ_JAUFQI010000001.1"/>
</dbReference>
<protein>
    <submittedName>
        <fullName evidence="2">Flagellar basal body P-ring protein FlgI</fullName>
    </submittedName>
</protein>
<dbReference type="Pfam" id="PF02119">
    <property type="entry name" value="FlgI"/>
    <property type="match status" value="1"/>
</dbReference>
<feature type="chain" id="PRO_5047224517" evidence="1">
    <location>
        <begin position="19"/>
        <end position="104"/>
    </location>
</feature>
<organism evidence="2 3">
    <name type="scientific">Reinekea marina</name>
    <dbReference type="NCBI Taxonomy" id="1310421"/>
    <lineage>
        <taxon>Bacteria</taxon>
        <taxon>Pseudomonadati</taxon>
        <taxon>Pseudomonadota</taxon>
        <taxon>Gammaproteobacteria</taxon>
        <taxon>Oceanospirillales</taxon>
        <taxon>Saccharospirillaceae</taxon>
        <taxon>Reinekea</taxon>
    </lineage>
</organism>
<keyword evidence="2" id="KW-0969">Cilium</keyword>
<evidence type="ECO:0000313" key="2">
    <source>
        <dbReference type="EMBL" id="MFC3701804.1"/>
    </source>
</evidence>
<keyword evidence="2" id="KW-0282">Flagellum</keyword>
<feature type="signal peptide" evidence="1">
    <location>
        <begin position="1"/>
        <end position="18"/>
    </location>
</feature>
<keyword evidence="3" id="KW-1185">Reference proteome</keyword>
<dbReference type="Proteomes" id="UP001595710">
    <property type="component" value="Unassembled WGS sequence"/>
</dbReference>
<dbReference type="InterPro" id="IPR001782">
    <property type="entry name" value="Flag_FlgI"/>
</dbReference>
<dbReference type="EMBL" id="JBHRYN010000011">
    <property type="protein sequence ID" value="MFC3701804.1"/>
    <property type="molecule type" value="Genomic_DNA"/>
</dbReference>
<keyword evidence="1" id="KW-0732">Signal</keyword>
<evidence type="ECO:0000313" key="3">
    <source>
        <dbReference type="Proteomes" id="UP001595710"/>
    </source>
</evidence>
<accession>A0ABV7WSH6</accession>
<name>A0ABV7WSH6_9GAMM</name>
<evidence type="ECO:0000256" key="1">
    <source>
        <dbReference type="SAM" id="SignalP"/>
    </source>
</evidence>